<reference evidence="1 2" key="1">
    <citation type="journal article" date="2017" name="Int. J. Syst. Evol. Microbiol.">
        <title>Jeotgalibaca porci sp. nov. and Jeotgalibaca arthritidis sp. nov., isolated from pigs, and emended description of the genus Jeotgalibaca.</title>
        <authorList>
            <person name="Zamora L."/>
            <person name="Perez-Sancho M."/>
            <person name="Dominguez L."/>
            <person name="Fernandez-Garayzabal J.F."/>
            <person name="Vela A.I."/>
        </authorList>
    </citation>
    <scope>NUCLEOTIDE SEQUENCE [LARGE SCALE GENOMIC DNA]</scope>
    <source>
        <strain evidence="1 2">CCUG 69148</strain>
    </source>
</reference>
<dbReference type="EMBL" id="CP049889">
    <property type="protein sequence ID" value="QIK51192.1"/>
    <property type="molecule type" value="Genomic_DNA"/>
</dbReference>
<keyword evidence="2" id="KW-1185">Reference proteome</keyword>
<dbReference type="Proteomes" id="UP000501830">
    <property type="component" value="Chromosome"/>
</dbReference>
<accession>A0A6G7WG30</accession>
<sequence length="83" mass="9961">MYMNAFMGMEFVEGNVVVLHFLHSLDLAEEYVFETERDATRFYMSCLGFCEELAEYPPLIQTRQFRKFLKNECGHLKYRVNVY</sequence>
<evidence type="ECO:0000313" key="1">
    <source>
        <dbReference type="EMBL" id="QIK51192.1"/>
    </source>
</evidence>
<dbReference type="GeneID" id="94552322"/>
<organism evidence="1 2">
    <name type="scientific">Jeotgalibaca porci</name>
    <dbReference type="NCBI Taxonomy" id="1868793"/>
    <lineage>
        <taxon>Bacteria</taxon>
        <taxon>Bacillati</taxon>
        <taxon>Bacillota</taxon>
        <taxon>Bacilli</taxon>
        <taxon>Lactobacillales</taxon>
        <taxon>Carnobacteriaceae</taxon>
        <taxon>Jeotgalibaca</taxon>
    </lineage>
</organism>
<protein>
    <submittedName>
        <fullName evidence="1">Uncharacterized protein</fullName>
    </submittedName>
</protein>
<evidence type="ECO:0000313" key="2">
    <source>
        <dbReference type="Proteomes" id="UP000501830"/>
    </source>
</evidence>
<dbReference type="AlphaFoldDB" id="A0A6G7WG30"/>
<proteinExistence type="predicted"/>
<gene>
    <name evidence="1" type="ORF">G7058_03460</name>
</gene>
<name>A0A6G7WG30_9LACT</name>
<dbReference type="KEGG" id="jpo:G7058_03460"/>
<dbReference type="RefSeq" id="WP_166062242.1">
    <property type="nucleotide sequence ID" value="NZ_CP049889.1"/>
</dbReference>